<comment type="caution">
    <text evidence="1">The sequence shown here is derived from an EMBL/GenBank/DDBJ whole genome shotgun (WGS) entry which is preliminary data.</text>
</comment>
<dbReference type="Proteomes" id="UP000574390">
    <property type="component" value="Unassembled WGS sequence"/>
</dbReference>
<organism evidence="1 2">
    <name type="scientific">Perkinsus olseni</name>
    <name type="common">Perkinsus atlanticus</name>
    <dbReference type="NCBI Taxonomy" id="32597"/>
    <lineage>
        <taxon>Eukaryota</taxon>
        <taxon>Sar</taxon>
        <taxon>Alveolata</taxon>
        <taxon>Perkinsozoa</taxon>
        <taxon>Perkinsea</taxon>
        <taxon>Perkinsida</taxon>
        <taxon>Perkinsidae</taxon>
        <taxon>Perkinsus</taxon>
    </lineage>
</organism>
<accession>A0A7J6U794</accession>
<protein>
    <submittedName>
        <fullName evidence="1">Uncharacterized protein</fullName>
    </submittedName>
</protein>
<evidence type="ECO:0000313" key="2">
    <source>
        <dbReference type="Proteomes" id="UP000574390"/>
    </source>
</evidence>
<gene>
    <name evidence="1" type="ORF">FOZ62_014008</name>
</gene>
<proteinExistence type="predicted"/>
<evidence type="ECO:0000313" key="1">
    <source>
        <dbReference type="EMBL" id="KAF4753245.1"/>
    </source>
</evidence>
<reference evidence="1 2" key="1">
    <citation type="submission" date="2020-04" db="EMBL/GenBank/DDBJ databases">
        <title>Perkinsus olseni comparative genomics.</title>
        <authorList>
            <person name="Bogema D.R."/>
        </authorList>
    </citation>
    <scope>NUCLEOTIDE SEQUENCE [LARGE SCALE GENOMIC DNA]</scope>
    <source>
        <strain evidence="1">ATCC PRA-205</strain>
    </source>
</reference>
<sequence length="111" mass="12040">RASVVTTPEKPRQRQNQCMVVTPAAPMPGTVTGFDATISPFSRYTSGLGPRPARPRSAYSYLSRTQARYSPDLYANDAASQREVDVELQQQLDPLSLGVTVAVLPTPDCLS</sequence>
<dbReference type="AlphaFoldDB" id="A0A7J6U794"/>
<feature type="non-terminal residue" evidence="1">
    <location>
        <position position="1"/>
    </location>
</feature>
<dbReference type="EMBL" id="JABANM010002040">
    <property type="protein sequence ID" value="KAF4753245.1"/>
    <property type="molecule type" value="Genomic_DNA"/>
</dbReference>
<name>A0A7J6U794_PEROL</name>